<evidence type="ECO:0000256" key="4">
    <source>
        <dbReference type="ARBA" id="ARBA00022759"/>
    </source>
</evidence>
<feature type="compositionally biased region" description="Basic residues" evidence="7">
    <location>
        <begin position="1"/>
        <end position="10"/>
    </location>
</feature>
<evidence type="ECO:0000256" key="7">
    <source>
        <dbReference type="SAM" id="MobiDB-lite"/>
    </source>
</evidence>
<dbReference type="GO" id="GO:0003964">
    <property type="term" value="F:RNA-directed DNA polymerase activity"/>
    <property type="evidence" value="ECO:0007669"/>
    <property type="project" value="UniProtKB-KW"/>
</dbReference>
<dbReference type="GO" id="GO:0004519">
    <property type="term" value="F:endonuclease activity"/>
    <property type="evidence" value="ECO:0007669"/>
    <property type="project" value="UniProtKB-KW"/>
</dbReference>
<feature type="compositionally biased region" description="Basic and acidic residues" evidence="7">
    <location>
        <begin position="30"/>
        <end position="47"/>
    </location>
</feature>
<evidence type="ECO:0000259" key="8">
    <source>
        <dbReference type="Pfam" id="PF17917"/>
    </source>
</evidence>
<accession>A0A4C1Y593</accession>
<gene>
    <name evidence="9" type="primary">pol</name>
    <name evidence="9" type="ORF">EVAR_61350_1</name>
</gene>
<evidence type="ECO:0000256" key="5">
    <source>
        <dbReference type="ARBA" id="ARBA00022801"/>
    </source>
</evidence>
<dbReference type="PANTHER" id="PTHR34072">
    <property type="entry name" value="ENZYMATIC POLYPROTEIN-RELATED"/>
    <property type="match status" value="1"/>
</dbReference>
<name>A0A4C1Y593_EUMVA</name>
<organism evidence="9 10">
    <name type="scientific">Eumeta variegata</name>
    <name type="common">Bagworm moth</name>
    <name type="synonym">Eumeta japonica</name>
    <dbReference type="NCBI Taxonomy" id="151549"/>
    <lineage>
        <taxon>Eukaryota</taxon>
        <taxon>Metazoa</taxon>
        <taxon>Ecdysozoa</taxon>
        <taxon>Arthropoda</taxon>
        <taxon>Hexapoda</taxon>
        <taxon>Insecta</taxon>
        <taxon>Pterygota</taxon>
        <taxon>Neoptera</taxon>
        <taxon>Endopterygota</taxon>
        <taxon>Lepidoptera</taxon>
        <taxon>Glossata</taxon>
        <taxon>Ditrysia</taxon>
        <taxon>Tineoidea</taxon>
        <taxon>Psychidae</taxon>
        <taxon>Oiketicinae</taxon>
        <taxon>Eumeta</taxon>
    </lineage>
</organism>
<reference evidence="9 10" key="1">
    <citation type="journal article" date="2019" name="Commun. Biol.">
        <title>The bagworm genome reveals a unique fibroin gene that provides high tensile strength.</title>
        <authorList>
            <person name="Kono N."/>
            <person name="Nakamura H."/>
            <person name="Ohtoshi R."/>
            <person name="Tomita M."/>
            <person name="Numata K."/>
            <person name="Arakawa K."/>
        </authorList>
    </citation>
    <scope>NUCLEOTIDE SEQUENCE [LARGE SCALE GENOMIC DNA]</scope>
</reference>
<keyword evidence="1" id="KW-0808">Transferase</keyword>
<dbReference type="EMBL" id="BGZK01001044">
    <property type="protein sequence ID" value="GBP69565.1"/>
    <property type="molecule type" value="Genomic_DNA"/>
</dbReference>
<evidence type="ECO:0000256" key="3">
    <source>
        <dbReference type="ARBA" id="ARBA00022722"/>
    </source>
</evidence>
<dbReference type="STRING" id="151549.A0A4C1Y593"/>
<feature type="compositionally biased region" description="Low complexity" evidence="7">
    <location>
        <begin position="20"/>
        <end position="29"/>
    </location>
</feature>
<dbReference type="Pfam" id="PF17917">
    <property type="entry name" value="RT_RNaseH"/>
    <property type="match status" value="1"/>
</dbReference>
<feature type="domain" description="Reverse transcriptase RNase H-like" evidence="8">
    <location>
        <begin position="86"/>
        <end position="154"/>
    </location>
</feature>
<dbReference type="InterPro" id="IPR041373">
    <property type="entry name" value="RT_RNaseH"/>
</dbReference>
<sequence length="159" mass="18017">MEWGTKKSRQNRPEQKLDPTDFATAATRDATWHRRDKIGAEQTKEAGARPQPLKGHQGNARGKKGLRAPLVPHIPARIKQKLFRGLDASGEALGASLMQGEKKLKGMHPVAYASRKLSDLEKKYLATERECLKVLWALKYFRYYIWGMTLEVVTKPYVG</sequence>
<keyword evidence="5" id="KW-0378">Hydrolase</keyword>
<dbReference type="OrthoDB" id="425619at2759"/>
<evidence type="ECO:0000256" key="2">
    <source>
        <dbReference type="ARBA" id="ARBA00022695"/>
    </source>
</evidence>
<dbReference type="AlphaFoldDB" id="A0A4C1Y593"/>
<feature type="region of interest" description="Disordered" evidence="7">
    <location>
        <begin position="1"/>
        <end position="70"/>
    </location>
</feature>
<dbReference type="GO" id="GO:0016787">
    <property type="term" value="F:hydrolase activity"/>
    <property type="evidence" value="ECO:0007669"/>
    <property type="project" value="UniProtKB-KW"/>
</dbReference>
<evidence type="ECO:0000313" key="9">
    <source>
        <dbReference type="EMBL" id="GBP69565.1"/>
    </source>
</evidence>
<dbReference type="SUPFAM" id="SSF56672">
    <property type="entry name" value="DNA/RNA polymerases"/>
    <property type="match status" value="1"/>
</dbReference>
<keyword evidence="2" id="KW-0548">Nucleotidyltransferase</keyword>
<keyword evidence="3" id="KW-0540">Nuclease</keyword>
<proteinExistence type="predicted"/>
<evidence type="ECO:0000256" key="6">
    <source>
        <dbReference type="ARBA" id="ARBA00022918"/>
    </source>
</evidence>
<protein>
    <submittedName>
        <fullName evidence="9">Retrovirus-related Pol polyprotein from transposon 297</fullName>
    </submittedName>
</protein>
<evidence type="ECO:0000256" key="1">
    <source>
        <dbReference type="ARBA" id="ARBA00022679"/>
    </source>
</evidence>
<comment type="caution">
    <text evidence="9">The sequence shown here is derived from an EMBL/GenBank/DDBJ whole genome shotgun (WGS) entry which is preliminary data.</text>
</comment>
<keyword evidence="10" id="KW-1185">Reference proteome</keyword>
<keyword evidence="6" id="KW-0695">RNA-directed DNA polymerase</keyword>
<dbReference type="InterPro" id="IPR043502">
    <property type="entry name" value="DNA/RNA_pol_sf"/>
</dbReference>
<dbReference type="Proteomes" id="UP000299102">
    <property type="component" value="Unassembled WGS sequence"/>
</dbReference>
<keyword evidence="4" id="KW-0255">Endonuclease</keyword>
<evidence type="ECO:0000313" key="10">
    <source>
        <dbReference type="Proteomes" id="UP000299102"/>
    </source>
</evidence>